<protein>
    <submittedName>
        <fullName evidence="1">Uncharacterized protein</fullName>
    </submittedName>
</protein>
<dbReference type="AlphaFoldDB" id="A0A193GCJ3"/>
<dbReference type="STRING" id="463014.BAU07_08690"/>
<dbReference type="KEGG" id="bfz:BAU07_08690"/>
<dbReference type="RefSeq" id="WP_066656145.1">
    <property type="nucleotide sequence ID" value="NZ_CBCSCL010000014.1"/>
</dbReference>
<evidence type="ECO:0000313" key="2">
    <source>
        <dbReference type="Proteomes" id="UP000091926"/>
    </source>
</evidence>
<reference evidence="1 2" key="1">
    <citation type="submission" date="2016-06" db="EMBL/GenBank/DDBJ databases">
        <title>Complete genome sequences of Bordetella bronchialis and Bordetella flabilis.</title>
        <authorList>
            <person name="LiPuma J.J."/>
            <person name="Spilker T."/>
        </authorList>
    </citation>
    <scope>NUCLEOTIDE SEQUENCE [LARGE SCALE GENOMIC DNA]</scope>
    <source>
        <strain evidence="1 2">AU10664</strain>
    </source>
</reference>
<dbReference type="EMBL" id="CP016172">
    <property type="protein sequence ID" value="ANN77176.1"/>
    <property type="molecule type" value="Genomic_DNA"/>
</dbReference>
<dbReference type="OrthoDB" id="8637539at2"/>
<gene>
    <name evidence="1" type="ORF">BAU07_08690</name>
</gene>
<name>A0A193GCJ3_9BORD</name>
<dbReference type="Proteomes" id="UP000091926">
    <property type="component" value="Chromosome"/>
</dbReference>
<sequence length="82" mass="9605">MNPMHDLYVDLRRTDLLIAESRHQLECQYRLIARLRLQRGLAWREKLRARGMEKRLAALCAHRDDIIRQVAAASPSARNQPT</sequence>
<organism evidence="1 2">
    <name type="scientific">Bordetella flabilis</name>
    <dbReference type="NCBI Taxonomy" id="463014"/>
    <lineage>
        <taxon>Bacteria</taxon>
        <taxon>Pseudomonadati</taxon>
        <taxon>Pseudomonadota</taxon>
        <taxon>Betaproteobacteria</taxon>
        <taxon>Burkholderiales</taxon>
        <taxon>Alcaligenaceae</taxon>
        <taxon>Bordetella</taxon>
    </lineage>
</organism>
<accession>A0A193GCJ3</accession>
<keyword evidence="2" id="KW-1185">Reference proteome</keyword>
<proteinExistence type="predicted"/>
<evidence type="ECO:0000313" key="1">
    <source>
        <dbReference type="EMBL" id="ANN77176.1"/>
    </source>
</evidence>